<proteinExistence type="predicted"/>
<gene>
    <name evidence="1" type="ORF">AMJ87_04080</name>
</gene>
<sequence>MNYLGRGEEASTTIQAIRGSEYHEIRKVIASPSAAKGACPVGLLIVWGGNLKASQEIASSLRSSQ</sequence>
<comment type="caution">
    <text evidence="1">The sequence shown here is derived from an EMBL/GenBank/DDBJ whole genome shotgun (WGS) entry which is preliminary data.</text>
</comment>
<organism evidence="1 2">
    <name type="scientific">candidate division WOR_3 bacterium SM23_60</name>
    <dbReference type="NCBI Taxonomy" id="1703780"/>
    <lineage>
        <taxon>Bacteria</taxon>
        <taxon>Bacteria division WOR-3</taxon>
    </lineage>
</organism>
<dbReference type="AlphaFoldDB" id="A0A0S8GIR8"/>
<reference evidence="1 2" key="1">
    <citation type="journal article" date="2015" name="Microbiome">
        <title>Genomic resolution of linkages in carbon, nitrogen, and sulfur cycling among widespread estuary sediment bacteria.</title>
        <authorList>
            <person name="Baker B.J."/>
            <person name="Lazar C.S."/>
            <person name="Teske A.P."/>
            <person name="Dick G.J."/>
        </authorList>
    </citation>
    <scope>NUCLEOTIDE SEQUENCE [LARGE SCALE GENOMIC DNA]</scope>
    <source>
        <strain evidence="1">SM23_60</strain>
    </source>
</reference>
<accession>A0A0S8GIR8</accession>
<protein>
    <submittedName>
        <fullName evidence="1">Uncharacterized protein</fullName>
    </submittedName>
</protein>
<dbReference type="EMBL" id="LJUO01000025">
    <property type="protein sequence ID" value="KPK72688.1"/>
    <property type="molecule type" value="Genomic_DNA"/>
</dbReference>
<evidence type="ECO:0000313" key="2">
    <source>
        <dbReference type="Proteomes" id="UP000051096"/>
    </source>
</evidence>
<evidence type="ECO:0000313" key="1">
    <source>
        <dbReference type="EMBL" id="KPK72688.1"/>
    </source>
</evidence>
<name>A0A0S8GIR8_UNCW3</name>
<dbReference type="Proteomes" id="UP000051096">
    <property type="component" value="Unassembled WGS sequence"/>
</dbReference>